<evidence type="ECO:0000256" key="7">
    <source>
        <dbReference type="ARBA" id="ARBA00022949"/>
    </source>
</evidence>
<dbReference type="PANTHER" id="PTHR11893">
    <property type="entry name" value="INNEXIN"/>
    <property type="match status" value="1"/>
</dbReference>
<keyword evidence="14" id="KW-1185">Reference proteome</keyword>
<keyword evidence="8 12" id="KW-1133">Transmembrane helix</keyword>
<feature type="transmembrane region" description="Helical" evidence="12">
    <location>
        <begin position="284"/>
        <end position="310"/>
    </location>
</feature>
<comment type="subcellular location">
    <subcellularLocation>
        <location evidence="1">Cell junction</location>
        <location evidence="1">Gap junction</location>
    </subcellularLocation>
    <subcellularLocation>
        <location evidence="2 12">Cell membrane</location>
        <topology evidence="2 12">Multi-pass membrane protein</topology>
    </subcellularLocation>
</comment>
<keyword evidence="3 12" id="KW-0813">Transport</keyword>
<evidence type="ECO:0000256" key="4">
    <source>
        <dbReference type="ARBA" id="ARBA00022475"/>
    </source>
</evidence>
<feature type="transmembrane region" description="Helical" evidence="12">
    <location>
        <begin position="111"/>
        <end position="133"/>
    </location>
</feature>
<dbReference type="OrthoDB" id="5867527at2759"/>
<evidence type="ECO:0000313" key="13">
    <source>
        <dbReference type="EMBL" id="GFT46211.1"/>
    </source>
</evidence>
<accession>A0A8X6P1N3</accession>
<keyword evidence="7" id="KW-0965">Cell junction</keyword>
<dbReference type="PROSITE" id="PS51013">
    <property type="entry name" value="PANNEXIN"/>
    <property type="match status" value="1"/>
</dbReference>
<dbReference type="GO" id="GO:0005243">
    <property type="term" value="F:gap junction channel activity"/>
    <property type="evidence" value="ECO:0007669"/>
    <property type="project" value="TreeGrafter"/>
</dbReference>
<comment type="similarity">
    <text evidence="12">Belongs to the pannexin family.</text>
</comment>
<evidence type="ECO:0000256" key="3">
    <source>
        <dbReference type="ARBA" id="ARBA00022448"/>
    </source>
</evidence>
<evidence type="ECO:0000256" key="6">
    <source>
        <dbReference type="ARBA" id="ARBA00022868"/>
    </source>
</evidence>
<keyword evidence="10 12" id="KW-0472">Membrane</keyword>
<dbReference type="Pfam" id="PF00876">
    <property type="entry name" value="Innexin"/>
    <property type="match status" value="1"/>
</dbReference>
<dbReference type="InterPro" id="IPR000990">
    <property type="entry name" value="Innexin"/>
</dbReference>
<organism evidence="13 14">
    <name type="scientific">Nephila pilipes</name>
    <name type="common">Giant wood spider</name>
    <name type="synonym">Nephila maculata</name>
    <dbReference type="NCBI Taxonomy" id="299642"/>
    <lineage>
        <taxon>Eukaryota</taxon>
        <taxon>Metazoa</taxon>
        <taxon>Ecdysozoa</taxon>
        <taxon>Arthropoda</taxon>
        <taxon>Chelicerata</taxon>
        <taxon>Arachnida</taxon>
        <taxon>Araneae</taxon>
        <taxon>Araneomorphae</taxon>
        <taxon>Entelegynae</taxon>
        <taxon>Araneoidea</taxon>
        <taxon>Nephilidae</taxon>
        <taxon>Nephila</taxon>
    </lineage>
</organism>
<sequence>MKLRCNVIHSIGSLAKRENPSIDYETLKLHYAFTVGVLLIFFIIVSIEQNVGDPILCEVAGGGSIVSINAYCWIHSTFVIPKAFNKEVNIEAPHPGIDSTRNPREYYFLKYYQWIYIMLLFQALLFYIPRWLWRTWEGGKMKILTKDLGSLQLPEPELNKKIAALSKYLVKTWATHNAYAAQYFFCELLALIIVLGQFYMLEVFFDGRFINFGAKIIEYFTSDEYYRQIAERQNIMKNPMIMLFPRVTKCIFRKYGESSTIENKDVLCVMPLNVINEKIFVFQWFWFSVLAILTALSLLMDLFLIMSGWIRVQALRSRFKLVDKKDLQLIVKKGSYGDWFIIDLIGRNIDEIIFKDLVTDVSKKLTQIYKNL</sequence>
<feature type="transmembrane region" description="Helical" evidence="12">
    <location>
        <begin position="180"/>
        <end position="200"/>
    </location>
</feature>
<comment type="function">
    <text evidence="12">Structural component of the gap junctions.</text>
</comment>
<dbReference type="PRINTS" id="PR01262">
    <property type="entry name" value="INNEXIN"/>
</dbReference>
<evidence type="ECO:0000256" key="2">
    <source>
        <dbReference type="ARBA" id="ARBA00004651"/>
    </source>
</evidence>
<keyword evidence="9 12" id="KW-0406">Ion transport</keyword>
<evidence type="ECO:0000256" key="9">
    <source>
        <dbReference type="ARBA" id="ARBA00023065"/>
    </source>
</evidence>
<protein>
    <recommendedName>
        <fullName evidence="12">Innexin</fullName>
    </recommendedName>
</protein>
<feature type="transmembrane region" description="Helical" evidence="12">
    <location>
        <begin position="29"/>
        <end position="47"/>
    </location>
</feature>
<gene>
    <name evidence="13" type="primary">shakB</name>
    <name evidence="12" type="synonym">inx</name>
    <name evidence="13" type="ORF">NPIL_412201</name>
</gene>
<evidence type="ECO:0000313" key="14">
    <source>
        <dbReference type="Proteomes" id="UP000887013"/>
    </source>
</evidence>
<reference evidence="13" key="1">
    <citation type="submission" date="2020-08" db="EMBL/GenBank/DDBJ databases">
        <title>Multicomponent nature underlies the extraordinary mechanical properties of spider dragline silk.</title>
        <authorList>
            <person name="Kono N."/>
            <person name="Nakamura H."/>
            <person name="Mori M."/>
            <person name="Yoshida Y."/>
            <person name="Ohtoshi R."/>
            <person name="Malay A.D."/>
            <person name="Moran D.A.P."/>
            <person name="Tomita M."/>
            <person name="Numata K."/>
            <person name="Arakawa K."/>
        </authorList>
    </citation>
    <scope>NUCLEOTIDE SEQUENCE</scope>
</reference>
<dbReference type="PANTHER" id="PTHR11893:SF40">
    <property type="entry name" value="INNEXIN SHAKING-B"/>
    <property type="match status" value="1"/>
</dbReference>
<keyword evidence="5 12" id="KW-0812">Transmembrane</keyword>
<keyword evidence="4" id="KW-1003">Cell membrane</keyword>
<name>A0A8X6P1N3_NEPPI</name>
<evidence type="ECO:0000256" key="8">
    <source>
        <dbReference type="ARBA" id="ARBA00022989"/>
    </source>
</evidence>
<evidence type="ECO:0000256" key="11">
    <source>
        <dbReference type="ARBA" id="ARBA00023303"/>
    </source>
</evidence>
<keyword evidence="11 12" id="KW-0407">Ion channel</keyword>
<evidence type="ECO:0000256" key="5">
    <source>
        <dbReference type="ARBA" id="ARBA00022692"/>
    </source>
</evidence>
<dbReference type="GO" id="GO:0005886">
    <property type="term" value="C:plasma membrane"/>
    <property type="evidence" value="ECO:0007669"/>
    <property type="project" value="UniProtKB-SubCell"/>
</dbReference>
<dbReference type="GO" id="GO:0034220">
    <property type="term" value="P:monoatomic ion transmembrane transport"/>
    <property type="evidence" value="ECO:0007669"/>
    <property type="project" value="UniProtKB-KW"/>
</dbReference>
<evidence type="ECO:0000256" key="10">
    <source>
        <dbReference type="ARBA" id="ARBA00023136"/>
    </source>
</evidence>
<dbReference type="EMBL" id="BMAW01111087">
    <property type="protein sequence ID" value="GFT46211.1"/>
    <property type="molecule type" value="Genomic_DNA"/>
</dbReference>
<evidence type="ECO:0000256" key="12">
    <source>
        <dbReference type="RuleBase" id="RU010713"/>
    </source>
</evidence>
<dbReference type="AlphaFoldDB" id="A0A8X6P1N3"/>
<comment type="caution">
    <text evidence="13">The sequence shown here is derived from an EMBL/GenBank/DDBJ whole genome shotgun (WGS) entry which is preliminary data.</text>
</comment>
<keyword evidence="6" id="KW-0303">Gap junction</keyword>
<proteinExistence type="inferred from homology"/>
<evidence type="ECO:0000256" key="1">
    <source>
        <dbReference type="ARBA" id="ARBA00004610"/>
    </source>
</evidence>
<dbReference type="GO" id="GO:0005921">
    <property type="term" value="C:gap junction"/>
    <property type="evidence" value="ECO:0007669"/>
    <property type="project" value="UniProtKB-SubCell"/>
</dbReference>
<dbReference type="Proteomes" id="UP000887013">
    <property type="component" value="Unassembled WGS sequence"/>
</dbReference>